<proteinExistence type="predicted"/>
<dbReference type="SUPFAM" id="SSF53448">
    <property type="entry name" value="Nucleotide-diphospho-sugar transferases"/>
    <property type="match status" value="1"/>
</dbReference>
<evidence type="ECO:0000313" key="2">
    <source>
        <dbReference type="EMBL" id="TWT97970.1"/>
    </source>
</evidence>
<protein>
    <submittedName>
        <fullName evidence="2">Chondroitin synthase</fullName>
    </submittedName>
</protein>
<reference evidence="2 3" key="1">
    <citation type="submission" date="2019-02" db="EMBL/GenBank/DDBJ databases">
        <title>Deep-cultivation of Planctomycetes and their phenomic and genomic characterization uncovers novel biology.</title>
        <authorList>
            <person name="Wiegand S."/>
            <person name="Jogler M."/>
            <person name="Boedeker C."/>
            <person name="Pinto D."/>
            <person name="Vollmers J."/>
            <person name="Rivas-Marin E."/>
            <person name="Kohn T."/>
            <person name="Peeters S.H."/>
            <person name="Heuer A."/>
            <person name="Rast P."/>
            <person name="Oberbeckmann S."/>
            <person name="Bunk B."/>
            <person name="Jeske O."/>
            <person name="Meyerdierks A."/>
            <person name="Storesund J.E."/>
            <person name="Kallscheuer N."/>
            <person name="Luecker S."/>
            <person name="Lage O.M."/>
            <person name="Pohl T."/>
            <person name="Merkel B.J."/>
            <person name="Hornburger P."/>
            <person name="Mueller R.-W."/>
            <person name="Bruemmer F."/>
            <person name="Labrenz M."/>
            <person name="Spormann A.M."/>
            <person name="Op Den Camp H."/>
            <person name="Overmann J."/>
            <person name="Amann R."/>
            <person name="Jetten M.S.M."/>
            <person name="Mascher T."/>
            <person name="Medema M.H."/>
            <person name="Devos D.P."/>
            <person name="Kaster A.-K."/>
            <person name="Ovreas L."/>
            <person name="Rohde M."/>
            <person name="Galperin M.Y."/>
            <person name="Jogler C."/>
        </authorList>
    </citation>
    <scope>NUCLEOTIDE SEQUENCE [LARGE SCALE GENOMIC DNA]</scope>
    <source>
        <strain evidence="2 3">Pla108</strain>
    </source>
</reference>
<dbReference type="OrthoDB" id="9784574at2"/>
<evidence type="ECO:0000313" key="3">
    <source>
        <dbReference type="Proteomes" id="UP000317421"/>
    </source>
</evidence>
<dbReference type="EMBL" id="SJPR01000002">
    <property type="protein sequence ID" value="TWT97970.1"/>
    <property type="molecule type" value="Genomic_DNA"/>
</dbReference>
<sequence>MKISVVIPNYNGAEYLGRTIESVLAQTGPEVECLVFDGGSTDGSVDILRHYEPRLAYWESQPDRGQSHAINKGLARANGEIVNWLCSDDELLPGALETVAAVFREHPDCDLVAGRTRLLDVQSGVSVDRGPDLASLRQMPQDNPVQQPSCFYRRSRLRNEAVREDLHYTMDLELWCHFSAIGCQWRVIDDVLSLYRMTGENKTSVGGLAAWSERKALNREYGGWTSRVATTVVDRVHLPLQRWRKATHPRVVRLAATGVDKLVNGSMRALVGRPYDSVAHCGRVMLEQSFRK</sequence>
<dbReference type="CDD" id="cd06433">
    <property type="entry name" value="GT_2_WfgS_like"/>
    <property type="match status" value="1"/>
</dbReference>
<accession>A0A5C6AEW6</accession>
<dbReference type="InterPro" id="IPR029044">
    <property type="entry name" value="Nucleotide-diphossugar_trans"/>
</dbReference>
<dbReference type="AlphaFoldDB" id="A0A5C6AEW6"/>
<feature type="domain" description="Glycosyltransferase 2-like" evidence="1">
    <location>
        <begin position="4"/>
        <end position="112"/>
    </location>
</feature>
<dbReference type="PANTHER" id="PTHR43685">
    <property type="entry name" value="GLYCOSYLTRANSFERASE"/>
    <property type="match status" value="1"/>
</dbReference>
<dbReference type="Gene3D" id="3.90.550.10">
    <property type="entry name" value="Spore Coat Polysaccharide Biosynthesis Protein SpsA, Chain A"/>
    <property type="match status" value="1"/>
</dbReference>
<name>A0A5C6AEW6_9BACT</name>
<evidence type="ECO:0000259" key="1">
    <source>
        <dbReference type="Pfam" id="PF00535"/>
    </source>
</evidence>
<dbReference type="Proteomes" id="UP000317421">
    <property type="component" value="Unassembled WGS sequence"/>
</dbReference>
<organism evidence="2 3">
    <name type="scientific">Botrimarina colliarenosi</name>
    <dbReference type="NCBI Taxonomy" id="2528001"/>
    <lineage>
        <taxon>Bacteria</taxon>
        <taxon>Pseudomonadati</taxon>
        <taxon>Planctomycetota</taxon>
        <taxon>Planctomycetia</taxon>
        <taxon>Pirellulales</taxon>
        <taxon>Lacipirellulaceae</taxon>
        <taxon>Botrimarina</taxon>
    </lineage>
</organism>
<dbReference type="PANTHER" id="PTHR43685:SF2">
    <property type="entry name" value="GLYCOSYLTRANSFERASE 2-LIKE DOMAIN-CONTAINING PROTEIN"/>
    <property type="match status" value="1"/>
</dbReference>
<dbReference type="InterPro" id="IPR001173">
    <property type="entry name" value="Glyco_trans_2-like"/>
</dbReference>
<keyword evidence="3" id="KW-1185">Reference proteome</keyword>
<gene>
    <name evidence="2" type="primary">kfoC_1</name>
    <name evidence="2" type="ORF">Pla108_21250</name>
</gene>
<dbReference type="Pfam" id="PF00535">
    <property type="entry name" value="Glycos_transf_2"/>
    <property type="match status" value="1"/>
</dbReference>
<comment type="caution">
    <text evidence="2">The sequence shown here is derived from an EMBL/GenBank/DDBJ whole genome shotgun (WGS) entry which is preliminary data.</text>
</comment>
<dbReference type="RefSeq" id="WP_146444858.1">
    <property type="nucleotide sequence ID" value="NZ_SJPR01000002.1"/>
</dbReference>
<dbReference type="InterPro" id="IPR050834">
    <property type="entry name" value="Glycosyltransf_2"/>
</dbReference>